<protein>
    <submittedName>
        <fullName evidence="1">Uncharacterized protein</fullName>
    </submittedName>
</protein>
<comment type="caution">
    <text evidence="1">The sequence shown here is derived from an EMBL/GenBank/DDBJ whole genome shotgun (WGS) entry which is preliminary data.</text>
</comment>
<proteinExistence type="predicted"/>
<evidence type="ECO:0000313" key="2">
    <source>
        <dbReference type="Proteomes" id="UP000790377"/>
    </source>
</evidence>
<evidence type="ECO:0000313" key="1">
    <source>
        <dbReference type="EMBL" id="KAH7906401.1"/>
    </source>
</evidence>
<gene>
    <name evidence="1" type="ORF">BJ138DRAFT_1105186</name>
</gene>
<reference evidence="1" key="1">
    <citation type="journal article" date="2021" name="New Phytol.">
        <title>Evolutionary innovations through gain and loss of genes in the ectomycorrhizal Boletales.</title>
        <authorList>
            <person name="Wu G."/>
            <person name="Miyauchi S."/>
            <person name="Morin E."/>
            <person name="Kuo A."/>
            <person name="Drula E."/>
            <person name="Varga T."/>
            <person name="Kohler A."/>
            <person name="Feng B."/>
            <person name="Cao Y."/>
            <person name="Lipzen A."/>
            <person name="Daum C."/>
            <person name="Hundley H."/>
            <person name="Pangilinan J."/>
            <person name="Johnson J."/>
            <person name="Barry K."/>
            <person name="LaButti K."/>
            <person name="Ng V."/>
            <person name="Ahrendt S."/>
            <person name="Min B."/>
            <person name="Choi I.G."/>
            <person name="Park H."/>
            <person name="Plett J.M."/>
            <person name="Magnuson J."/>
            <person name="Spatafora J.W."/>
            <person name="Nagy L.G."/>
            <person name="Henrissat B."/>
            <person name="Grigoriev I.V."/>
            <person name="Yang Z.L."/>
            <person name="Xu J."/>
            <person name="Martin F.M."/>
        </authorList>
    </citation>
    <scope>NUCLEOTIDE SEQUENCE</scope>
    <source>
        <strain evidence="1">ATCC 28755</strain>
    </source>
</reference>
<feature type="non-terminal residue" evidence="1">
    <location>
        <position position="185"/>
    </location>
</feature>
<name>A0ACB7ZZZ0_9AGAM</name>
<dbReference type="Proteomes" id="UP000790377">
    <property type="component" value="Unassembled WGS sequence"/>
</dbReference>
<organism evidence="1 2">
    <name type="scientific">Hygrophoropsis aurantiaca</name>
    <dbReference type="NCBI Taxonomy" id="72124"/>
    <lineage>
        <taxon>Eukaryota</taxon>
        <taxon>Fungi</taxon>
        <taxon>Dikarya</taxon>
        <taxon>Basidiomycota</taxon>
        <taxon>Agaricomycotina</taxon>
        <taxon>Agaricomycetes</taxon>
        <taxon>Agaricomycetidae</taxon>
        <taxon>Boletales</taxon>
        <taxon>Coniophorineae</taxon>
        <taxon>Hygrophoropsidaceae</taxon>
        <taxon>Hygrophoropsis</taxon>
    </lineage>
</organism>
<accession>A0ACB7ZZZ0</accession>
<keyword evidence="2" id="KW-1185">Reference proteome</keyword>
<dbReference type="EMBL" id="MU268025">
    <property type="protein sequence ID" value="KAH7906401.1"/>
    <property type="molecule type" value="Genomic_DNA"/>
</dbReference>
<sequence length="185" mass="20621">MSDQLEPEAPPPSLRLQPPQPHEFLRLQPGFEYPHDVSRASESNTPAFDAALDARDLGRCVVCGTEGADGPHPRVHRAHIIGSTEVKTWALLKHSGLVPGPAETAVHEPRNAVDLCALHHADFDGHRFFIRWVPAARKFVFVNFSRERYLEGFHGKTVALDPGHGHSPFPAPFLVQEMRTRGFYP</sequence>